<sequence>MGFTGLARWTNAPPQGLKLVQENLQLNHNALYKGQWNLSISLYRSTLSQVLPGHPDRTIFTLTMDQNVFVLVDDPAAPNRADVVESGQEALFLQRHQHYRYTFLTLRPPSGLEQLLAQLNARWKPVREVNTQRGQPSQQLSIEGHIYGIGTDWIVRVGNVVLPGGAIRGMVLEAEYLPLPVLQSPNKDGSSEMLSNLLTSILPMVADAKTVAVTISDSQWEDVLWDGEEQSDATPAEEQTEDDIHAWGSAVPQRTHDWMGINRDRRSAFLILGGLRSESLLG</sequence>
<dbReference type="GO" id="GO:0016301">
    <property type="term" value="F:kinase activity"/>
    <property type="evidence" value="ECO:0007669"/>
    <property type="project" value="UniProtKB-KW"/>
</dbReference>
<keyword evidence="6" id="KW-1185">Reference proteome</keyword>
<evidence type="ECO:0000256" key="3">
    <source>
        <dbReference type="ARBA" id="ARBA00023242"/>
    </source>
</evidence>
<keyword evidence="4" id="KW-0805">Transcription regulation</keyword>
<comment type="function">
    <text evidence="4">Component of the Mediator complex, a coactivator involved in the regulated transcription of nearly all RNA polymerase II-dependent genes. Mediator functions as a bridge to convey information from gene-specific regulatory proteins to the basal RNA polymerase II transcription machinery. Mediator is recruited to promoters by direct interactions with regulatory proteins and serves as a scaffold for the assembly of a functional preinitiation complex with RNA polymerase II and the general transcription factors.</text>
</comment>
<comment type="caution">
    <text evidence="5">The sequence shown here is derived from an EMBL/GenBank/DDBJ whole genome shotgun (WGS) entry which is preliminary data.</text>
</comment>
<dbReference type="GO" id="GO:0003712">
    <property type="term" value="F:transcription coregulator activity"/>
    <property type="evidence" value="ECO:0007669"/>
    <property type="project" value="InterPro"/>
</dbReference>
<name>A0A8H6W3K9_9AGAR</name>
<keyword evidence="5" id="KW-0808">Transferase</keyword>
<dbReference type="AlphaFoldDB" id="A0A8H6W3K9"/>
<evidence type="ECO:0000313" key="6">
    <source>
        <dbReference type="Proteomes" id="UP000636479"/>
    </source>
</evidence>
<comment type="similarity">
    <text evidence="2 4">Belongs to the Mediator complex subunit 20 family.</text>
</comment>
<protein>
    <recommendedName>
        <fullName evidence="4">Mediator of RNA polymerase II transcription subunit 20</fullName>
    </recommendedName>
    <alternativeName>
        <fullName evidence="4">Mediator complex subunit 20</fullName>
    </alternativeName>
</protein>
<evidence type="ECO:0000256" key="1">
    <source>
        <dbReference type="ARBA" id="ARBA00004123"/>
    </source>
</evidence>
<comment type="subunit">
    <text evidence="4">Component of the Mediator complex.</text>
</comment>
<dbReference type="EMBL" id="JACAZF010000006">
    <property type="protein sequence ID" value="KAF7301681.1"/>
    <property type="molecule type" value="Genomic_DNA"/>
</dbReference>
<keyword evidence="4" id="KW-0804">Transcription</keyword>
<organism evidence="5 6">
    <name type="scientific">Mycena indigotica</name>
    <dbReference type="NCBI Taxonomy" id="2126181"/>
    <lineage>
        <taxon>Eukaryota</taxon>
        <taxon>Fungi</taxon>
        <taxon>Dikarya</taxon>
        <taxon>Basidiomycota</taxon>
        <taxon>Agaricomycotina</taxon>
        <taxon>Agaricomycetes</taxon>
        <taxon>Agaricomycetidae</taxon>
        <taxon>Agaricales</taxon>
        <taxon>Marasmiineae</taxon>
        <taxon>Mycenaceae</taxon>
        <taxon>Mycena</taxon>
    </lineage>
</organism>
<keyword evidence="4" id="KW-0010">Activator</keyword>
<evidence type="ECO:0000256" key="4">
    <source>
        <dbReference type="RuleBase" id="RU364152"/>
    </source>
</evidence>
<gene>
    <name evidence="4" type="primary">MED20</name>
    <name evidence="5" type="ORF">MIND_00733600</name>
</gene>
<dbReference type="OrthoDB" id="2536675at2759"/>
<accession>A0A8H6W3K9</accession>
<evidence type="ECO:0000313" key="5">
    <source>
        <dbReference type="EMBL" id="KAF7301681.1"/>
    </source>
</evidence>
<dbReference type="GO" id="GO:0016592">
    <property type="term" value="C:mediator complex"/>
    <property type="evidence" value="ECO:0007669"/>
    <property type="project" value="InterPro"/>
</dbReference>
<reference evidence="5" key="1">
    <citation type="submission" date="2020-05" db="EMBL/GenBank/DDBJ databases">
        <title>Mycena genomes resolve the evolution of fungal bioluminescence.</title>
        <authorList>
            <person name="Tsai I.J."/>
        </authorList>
    </citation>
    <scope>NUCLEOTIDE SEQUENCE</scope>
    <source>
        <strain evidence="5">171206Taipei</strain>
    </source>
</reference>
<evidence type="ECO:0000256" key="2">
    <source>
        <dbReference type="ARBA" id="ARBA00010743"/>
    </source>
</evidence>
<dbReference type="GO" id="GO:0006357">
    <property type="term" value="P:regulation of transcription by RNA polymerase II"/>
    <property type="evidence" value="ECO:0007669"/>
    <property type="project" value="InterPro"/>
</dbReference>
<dbReference type="Proteomes" id="UP000636479">
    <property type="component" value="Unassembled WGS sequence"/>
</dbReference>
<dbReference type="Pfam" id="PF08612">
    <property type="entry name" value="Med20"/>
    <property type="match status" value="1"/>
</dbReference>
<comment type="subcellular location">
    <subcellularLocation>
        <location evidence="1 4">Nucleus</location>
    </subcellularLocation>
</comment>
<keyword evidence="3 4" id="KW-0539">Nucleus</keyword>
<keyword evidence="5" id="KW-0418">Kinase</keyword>
<proteinExistence type="inferred from homology"/>
<dbReference type="InterPro" id="IPR013921">
    <property type="entry name" value="Mediator_Med20"/>
</dbReference>